<gene>
    <name evidence="2" type="ORF">FOXYS1_8568</name>
</gene>
<dbReference type="EMBL" id="JAAFOW010001412">
    <property type="protein sequence ID" value="KAF5260760.1"/>
    <property type="molecule type" value="Genomic_DNA"/>
</dbReference>
<dbReference type="SUPFAM" id="SSF56601">
    <property type="entry name" value="beta-lactamase/transpeptidase-like"/>
    <property type="match status" value="1"/>
</dbReference>
<dbReference type="InterPro" id="IPR012338">
    <property type="entry name" value="Beta-lactam/transpept-like"/>
</dbReference>
<dbReference type="InterPro" id="IPR052907">
    <property type="entry name" value="Beta-lactamase/esterase"/>
</dbReference>
<protein>
    <recommendedName>
        <fullName evidence="1">Beta-lactamase-related domain-containing protein</fullName>
    </recommendedName>
</protein>
<dbReference type="AlphaFoldDB" id="A0A8H5ACH7"/>
<feature type="domain" description="Beta-lactamase-related" evidence="1">
    <location>
        <begin position="16"/>
        <end position="359"/>
    </location>
</feature>
<accession>A0A8H5ACH7</accession>
<evidence type="ECO:0000313" key="2">
    <source>
        <dbReference type="EMBL" id="KAF5260760.1"/>
    </source>
</evidence>
<sequence>MTEIHGTCDPKFHGVRDLLEKYIESGEEIGASITIDVDGKEVVDIWGGYADEKRTKPWEENTIVNVFSCTKTITSLAVLILVDRGMIDVNERVSHYWPEFEQNGKQDVLVRHLLGHTSGVSGWEEPLSTEDMYDVEKTTAMLARQAPWWTPGTASGYQALCSGHLLGELIKRVSGKSLREFVDTEIASVLDADFQIGAAEQTWDRISPIVPPDFTGITPEFEEGSVQAKTLLNPPLDPNSVNTRPWRQAELGAVNGHANSRSLARILSAITMGGSTRGKKLLSEETIKLIFQEQFAGKDLVLGLPFRLGIGYGITPSPALPWIPEGNICFWGGWGGSTIIMDLDRRMTIAYAMNKMGGGLVSSDRAEAYGRAIYRALASEFVHDLGSHGLDLSDERLSHSVSELVAIVANAMSFVASEFLGVALKYLGEKAGDAVVEHICSSLVDSLFGGDDNSEANADILAKLDQILNGLQQVQDSLQQIEGAIAQVDVDIDAAIIQQNVSSINSLHHSYFDCLKGLATAAKATDAASKNICVQFRARLVQLSVEAKTTVPEALGTIHDFLAGQGASSYLSKEAKVSIASATDIIDFYSKMKLPLIKVVVAELKGVHLLRFASSNPDPAVNFPDGPAAIARALNNIDKQDHTLQRLVGPEEYKVVSSILTAYPKPAPVSISMVQGRGLINGDAISGSVWYAGQTTQLWYVEPANDCPIITDGSKANGFRLMNASNNAYISISVTPILDSSYYSLGATNSASDSAIWNLQLYPDYSFHWQPQDYPHKVLKQDIRYTSDNQAQFYIYLADAPPPPTRDSAEFIVQPYQGSLSNFWPREPAPMRVGERLIPGVYLESPSKAYRLTFEGENFGVWDVNNKSWKWEVMTTLDMSNSPQAAFHSMEGLVLYQGDRTLQQLGFQPSSPDYDATIVVTEQGVLQFISGDGTVSWSSS</sequence>
<evidence type="ECO:0000259" key="1">
    <source>
        <dbReference type="Pfam" id="PF00144"/>
    </source>
</evidence>
<dbReference type="Gene3D" id="3.40.710.10">
    <property type="entry name" value="DD-peptidase/beta-lactamase superfamily"/>
    <property type="match status" value="1"/>
</dbReference>
<name>A0A8H5ACH7_FUSOX</name>
<proteinExistence type="predicted"/>
<organism evidence="2 3">
    <name type="scientific">Fusarium oxysporum</name>
    <name type="common">Fusarium vascular wilt</name>
    <dbReference type="NCBI Taxonomy" id="5507"/>
    <lineage>
        <taxon>Eukaryota</taxon>
        <taxon>Fungi</taxon>
        <taxon>Dikarya</taxon>
        <taxon>Ascomycota</taxon>
        <taxon>Pezizomycotina</taxon>
        <taxon>Sordariomycetes</taxon>
        <taxon>Hypocreomycetidae</taxon>
        <taxon>Hypocreales</taxon>
        <taxon>Nectriaceae</taxon>
        <taxon>Fusarium</taxon>
        <taxon>Fusarium oxysporum species complex</taxon>
    </lineage>
</organism>
<dbReference type="PANTHER" id="PTHR43319:SF3">
    <property type="entry name" value="BETA-LACTAMASE-RELATED DOMAIN-CONTAINING PROTEIN"/>
    <property type="match status" value="1"/>
</dbReference>
<reference evidence="2" key="1">
    <citation type="submission" date="2020-02" db="EMBL/GenBank/DDBJ databases">
        <title>Identification and distribution of gene clusters putatively required for synthesis of sphingolipid metabolism inhibitors in phylogenetically diverse species of the filamentous fungus Fusarium.</title>
        <authorList>
            <person name="Kim H.-S."/>
            <person name="Busman M."/>
            <person name="Brown D.W."/>
            <person name="Divon H."/>
            <person name="Uhlig S."/>
            <person name="Proctor R.H."/>
        </authorList>
    </citation>
    <scope>NUCLEOTIDE SEQUENCE [LARGE SCALE GENOMIC DNA]</scope>
    <source>
        <strain evidence="2">NRRL 39464</strain>
    </source>
</reference>
<dbReference type="Pfam" id="PF00144">
    <property type="entry name" value="Beta-lactamase"/>
    <property type="match status" value="1"/>
</dbReference>
<evidence type="ECO:0000313" key="3">
    <source>
        <dbReference type="Proteomes" id="UP000558688"/>
    </source>
</evidence>
<dbReference type="InterPro" id="IPR001466">
    <property type="entry name" value="Beta-lactam-related"/>
</dbReference>
<comment type="caution">
    <text evidence="2">The sequence shown here is derived from an EMBL/GenBank/DDBJ whole genome shotgun (WGS) entry which is preliminary data.</text>
</comment>
<dbReference type="Proteomes" id="UP000558688">
    <property type="component" value="Unassembled WGS sequence"/>
</dbReference>
<dbReference type="PANTHER" id="PTHR43319">
    <property type="entry name" value="BETA-LACTAMASE-RELATED"/>
    <property type="match status" value="1"/>
</dbReference>